<feature type="modified residue" description="4-aspartylphosphate" evidence="7">
    <location>
        <position position="52"/>
    </location>
</feature>
<dbReference type="GO" id="GO:0006355">
    <property type="term" value="P:regulation of DNA-templated transcription"/>
    <property type="evidence" value="ECO:0007669"/>
    <property type="project" value="InterPro"/>
</dbReference>
<dbReference type="InterPro" id="IPR011006">
    <property type="entry name" value="CheY-like_superfamily"/>
</dbReference>
<dbReference type="PROSITE" id="PS51755">
    <property type="entry name" value="OMPR_PHOB"/>
    <property type="match status" value="1"/>
</dbReference>
<keyword evidence="6" id="KW-0804">Transcription</keyword>
<dbReference type="FunFam" id="1.10.10.10:FF:000018">
    <property type="entry name" value="DNA-binding response regulator ResD"/>
    <property type="match status" value="1"/>
</dbReference>
<dbReference type="SMART" id="SM00448">
    <property type="entry name" value="REC"/>
    <property type="match status" value="1"/>
</dbReference>
<dbReference type="Proteomes" id="UP000194948">
    <property type="component" value="Chromosome"/>
</dbReference>
<dbReference type="CDD" id="cd00383">
    <property type="entry name" value="trans_reg_C"/>
    <property type="match status" value="1"/>
</dbReference>
<dbReference type="PROSITE" id="PS50110">
    <property type="entry name" value="RESPONSE_REGULATORY"/>
    <property type="match status" value="1"/>
</dbReference>
<dbReference type="GO" id="GO:0005829">
    <property type="term" value="C:cytosol"/>
    <property type="evidence" value="ECO:0007669"/>
    <property type="project" value="TreeGrafter"/>
</dbReference>
<keyword evidence="5" id="KW-0010">Activator</keyword>
<dbReference type="InterPro" id="IPR039420">
    <property type="entry name" value="WalR-like"/>
</dbReference>
<evidence type="ECO:0000256" key="1">
    <source>
        <dbReference type="ARBA" id="ARBA00022553"/>
    </source>
</evidence>
<gene>
    <name evidence="11" type="ORF">A5821_000369</name>
</gene>
<name>A0AAQ3W608_9ENTE</name>
<evidence type="ECO:0000256" key="6">
    <source>
        <dbReference type="ARBA" id="ARBA00023163"/>
    </source>
</evidence>
<reference evidence="11" key="1">
    <citation type="submission" date="2017-05" db="EMBL/GenBank/DDBJ databases">
        <authorList>
            <consortium name="The Broad Institute Genomics Platform"/>
            <consortium name="The Broad Institute Genomic Center for Infectious Diseases"/>
            <person name="Earl A."/>
            <person name="Manson A."/>
            <person name="Schwartman J."/>
            <person name="Gilmore M."/>
            <person name="Abouelleil A."/>
            <person name="Cao P."/>
            <person name="Chapman S."/>
            <person name="Cusick C."/>
            <person name="Shea T."/>
            <person name="Young S."/>
            <person name="Neafsey D."/>
            <person name="Nusbaum C."/>
            <person name="Birren B."/>
        </authorList>
    </citation>
    <scope>NUCLEOTIDE SEQUENCE</scope>
    <source>
        <strain evidence="11">7F3_DIV0205</strain>
    </source>
</reference>
<dbReference type="AlphaFoldDB" id="A0AAQ3W608"/>
<evidence type="ECO:0000256" key="5">
    <source>
        <dbReference type="ARBA" id="ARBA00023159"/>
    </source>
</evidence>
<keyword evidence="2" id="KW-0902">Two-component regulatory system</keyword>
<dbReference type="InterPro" id="IPR036388">
    <property type="entry name" value="WH-like_DNA-bd_sf"/>
</dbReference>
<feature type="domain" description="Response regulatory" evidence="9">
    <location>
        <begin position="3"/>
        <end position="116"/>
    </location>
</feature>
<sequence>MNNILIVEDDSYINDLLYETLVTESFSCTQAYSGSEALLCIEKKNFQVILLDLMLPGITGEKLVPLIKEKCTAAIIIISSKDVLDTKVEMLTSGADDYMTKPFEIEELLARIQVQLRKSSPYQGSLKSFRSLTLNKDRNALFVAGQEIALTHREFNIMELFLSYPKKIFSKQEIYEYAWNDFYVGEDKTVNVHISNIRQKIKKETQEEWIKTVWGVGFTLQS</sequence>
<proteinExistence type="predicted"/>
<evidence type="ECO:0000256" key="7">
    <source>
        <dbReference type="PROSITE-ProRule" id="PRU00169"/>
    </source>
</evidence>
<keyword evidence="1 7" id="KW-0597">Phosphoprotein</keyword>
<dbReference type="InterPro" id="IPR001789">
    <property type="entry name" value="Sig_transdc_resp-reg_receiver"/>
</dbReference>
<dbReference type="RefSeq" id="WP_086312817.1">
    <property type="nucleotide sequence ID" value="NZ_CP147244.1"/>
</dbReference>
<dbReference type="GO" id="GO:0000156">
    <property type="term" value="F:phosphorelay response regulator activity"/>
    <property type="evidence" value="ECO:0007669"/>
    <property type="project" value="TreeGrafter"/>
</dbReference>
<evidence type="ECO:0000256" key="3">
    <source>
        <dbReference type="ARBA" id="ARBA00023015"/>
    </source>
</evidence>
<dbReference type="GO" id="GO:0032993">
    <property type="term" value="C:protein-DNA complex"/>
    <property type="evidence" value="ECO:0007669"/>
    <property type="project" value="TreeGrafter"/>
</dbReference>
<dbReference type="GO" id="GO:0000976">
    <property type="term" value="F:transcription cis-regulatory region binding"/>
    <property type="evidence" value="ECO:0007669"/>
    <property type="project" value="TreeGrafter"/>
</dbReference>
<dbReference type="InterPro" id="IPR001867">
    <property type="entry name" value="OmpR/PhoB-type_DNA-bd"/>
</dbReference>
<evidence type="ECO:0000256" key="8">
    <source>
        <dbReference type="PROSITE-ProRule" id="PRU01091"/>
    </source>
</evidence>
<dbReference type="Gene3D" id="6.10.250.690">
    <property type="match status" value="1"/>
</dbReference>
<reference evidence="11" key="2">
    <citation type="submission" date="2024-03" db="EMBL/GenBank/DDBJ databases">
        <title>The Genome Sequence of Enterococcus sp. DIV0205d.</title>
        <authorList>
            <consortium name="The Broad Institute Genomics Platform"/>
            <consortium name="The Broad Institute Microbial Omics Core"/>
            <consortium name="The Broad Institute Genomic Center for Infectious Diseases"/>
            <person name="Earl A."/>
            <person name="Manson A."/>
            <person name="Gilmore M."/>
            <person name="Schwartman J."/>
            <person name="Shea T."/>
            <person name="Abouelleil A."/>
            <person name="Cao P."/>
            <person name="Chapman S."/>
            <person name="Cusick C."/>
            <person name="Young S."/>
            <person name="Neafsey D."/>
            <person name="Nusbaum C."/>
            <person name="Birren B."/>
        </authorList>
    </citation>
    <scope>NUCLEOTIDE SEQUENCE</scope>
    <source>
        <strain evidence="11">7F3_DIV0205</strain>
    </source>
</reference>
<keyword evidence="4 8" id="KW-0238">DNA-binding</keyword>
<dbReference type="Pfam" id="PF00072">
    <property type="entry name" value="Response_reg"/>
    <property type="match status" value="1"/>
</dbReference>
<dbReference type="SUPFAM" id="SSF52172">
    <property type="entry name" value="CheY-like"/>
    <property type="match status" value="1"/>
</dbReference>
<evidence type="ECO:0000256" key="4">
    <source>
        <dbReference type="ARBA" id="ARBA00023125"/>
    </source>
</evidence>
<evidence type="ECO:0008006" key="13">
    <source>
        <dbReference type="Google" id="ProtNLM"/>
    </source>
</evidence>
<dbReference type="Pfam" id="PF00486">
    <property type="entry name" value="Trans_reg_C"/>
    <property type="match status" value="1"/>
</dbReference>
<dbReference type="Gene3D" id="1.10.10.10">
    <property type="entry name" value="Winged helix-like DNA-binding domain superfamily/Winged helix DNA-binding domain"/>
    <property type="match status" value="1"/>
</dbReference>
<feature type="DNA-binding region" description="OmpR/PhoB-type" evidence="8">
    <location>
        <begin position="124"/>
        <end position="222"/>
    </location>
</feature>
<accession>A0AAQ3W608</accession>
<dbReference type="EMBL" id="CP147244">
    <property type="protein sequence ID" value="WYJ99292.1"/>
    <property type="molecule type" value="Genomic_DNA"/>
</dbReference>
<organism evidence="11 12">
    <name type="scientific">Candidatus Enterococcus palustris</name>
    <dbReference type="NCBI Taxonomy" id="1834189"/>
    <lineage>
        <taxon>Bacteria</taxon>
        <taxon>Bacillati</taxon>
        <taxon>Bacillota</taxon>
        <taxon>Bacilli</taxon>
        <taxon>Lactobacillales</taxon>
        <taxon>Enterococcaceae</taxon>
        <taxon>Enterococcus</taxon>
    </lineage>
</organism>
<feature type="domain" description="OmpR/PhoB-type" evidence="10">
    <location>
        <begin position="124"/>
        <end position="222"/>
    </location>
</feature>
<dbReference type="PANTHER" id="PTHR48111">
    <property type="entry name" value="REGULATOR OF RPOS"/>
    <property type="match status" value="1"/>
</dbReference>
<evidence type="ECO:0000256" key="2">
    <source>
        <dbReference type="ARBA" id="ARBA00023012"/>
    </source>
</evidence>
<evidence type="ECO:0000313" key="11">
    <source>
        <dbReference type="EMBL" id="WYJ99292.1"/>
    </source>
</evidence>
<protein>
    <recommendedName>
        <fullName evidence="13">DNA-binding response regulator</fullName>
    </recommendedName>
</protein>
<keyword evidence="3" id="KW-0805">Transcription regulation</keyword>
<evidence type="ECO:0000259" key="9">
    <source>
        <dbReference type="PROSITE" id="PS50110"/>
    </source>
</evidence>
<keyword evidence="12" id="KW-1185">Reference proteome</keyword>
<dbReference type="Gene3D" id="3.40.50.2300">
    <property type="match status" value="1"/>
</dbReference>
<evidence type="ECO:0000259" key="10">
    <source>
        <dbReference type="PROSITE" id="PS51755"/>
    </source>
</evidence>
<dbReference type="PANTHER" id="PTHR48111:SF2">
    <property type="entry name" value="RESPONSE REGULATOR SAER"/>
    <property type="match status" value="1"/>
</dbReference>
<dbReference type="SMART" id="SM00862">
    <property type="entry name" value="Trans_reg_C"/>
    <property type="match status" value="1"/>
</dbReference>
<evidence type="ECO:0000313" key="12">
    <source>
        <dbReference type="Proteomes" id="UP000194948"/>
    </source>
</evidence>